<gene>
    <name evidence="3" type="ORF">THAOC_35922</name>
</gene>
<dbReference type="GO" id="GO:0003677">
    <property type="term" value="F:DNA binding"/>
    <property type="evidence" value="ECO:0007669"/>
    <property type="project" value="InterPro"/>
</dbReference>
<dbReference type="PROSITE" id="PS51504">
    <property type="entry name" value="H15"/>
    <property type="match status" value="1"/>
</dbReference>
<dbReference type="Proteomes" id="UP000266841">
    <property type="component" value="Unassembled WGS sequence"/>
</dbReference>
<dbReference type="SUPFAM" id="SSF46785">
    <property type="entry name" value="Winged helix' DNA-binding domain"/>
    <property type="match status" value="1"/>
</dbReference>
<name>K0R973_THAOC</name>
<dbReference type="AlphaFoldDB" id="K0R973"/>
<feature type="compositionally biased region" description="Basic and acidic residues" evidence="1">
    <location>
        <begin position="22"/>
        <end position="56"/>
    </location>
</feature>
<dbReference type="InterPro" id="IPR005818">
    <property type="entry name" value="Histone_H1/H5_H15"/>
</dbReference>
<accession>K0R973</accession>
<dbReference type="EMBL" id="AGNL01048498">
    <property type="protein sequence ID" value="EJK45461.1"/>
    <property type="molecule type" value="Genomic_DNA"/>
</dbReference>
<proteinExistence type="predicted"/>
<keyword evidence="4" id="KW-1185">Reference proteome</keyword>
<dbReference type="GO" id="GO:0000786">
    <property type="term" value="C:nucleosome"/>
    <property type="evidence" value="ECO:0007669"/>
    <property type="project" value="InterPro"/>
</dbReference>
<organism evidence="3 4">
    <name type="scientific">Thalassiosira oceanica</name>
    <name type="common">Marine diatom</name>
    <dbReference type="NCBI Taxonomy" id="159749"/>
    <lineage>
        <taxon>Eukaryota</taxon>
        <taxon>Sar</taxon>
        <taxon>Stramenopiles</taxon>
        <taxon>Ochrophyta</taxon>
        <taxon>Bacillariophyta</taxon>
        <taxon>Coscinodiscophyceae</taxon>
        <taxon>Thalassiosirophycidae</taxon>
        <taxon>Thalassiosirales</taxon>
        <taxon>Thalassiosiraceae</taxon>
        <taxon>Thalassiosira</taxon>
    </lineage>
</organism>
<feature type="non-terminal residue" evidence="3">
    <location>
        <position position="270"/>
    </location>
</feature>
<evidence type="ECO:0000256" key="1">
    <source>
        <dbReference type="SAM" id="MobiDB-lite"/>
    </source>
</evidence>
<feature type="region of interest" description="Disordered" evidence="1">
    <location>
        <begin position="1"/>
        <end position="62"/>
    </location>
</feature>
<dbReference type="Pfam" id="PF00538">
    <property type="entry name" value="Linker_histone"/>
    <property type="match status" value="1"/>
</dbReference>
<evidence type="ECO:0000313" key="3">
    <source>
        <dbReference type="EMBL" id="EJK45461.1"/>
    </source>
</evidence>
<sequence length="270" mass="31340">MMVFSPLTTKKSTDVPVPFYQQRDDAGRDQRRQIRRRSEATLQEEERRTRRREGEKKRKKTTNYRTRIVEAIVKLKARSPGSNSLTIKECVRAYMPADEEWTNSVFLNALKMMVTDGDLVQTGDRYMFSQEFWEENIQKKSAGARMDAEYIYNVMIDVEEYRMCDYGLCDGNQRAITAVIRRDGKAAVAPFFEPLDVSYFQTLTFFNGGGGSLQSRLEKGITSSGSAVEQMEAFNKYFEEQDDYHWGGQGERYDTIPELEWLIKKLKNAL</sequence>
<reference evidence="3 4" key="1">
    <citation type="journal article" date="2012" name="Genome Biol.">
        <title>Genome and low-iron response of an oceanic diatom adapted to chronic iron limitation.</title>
        <authorList>
            <person name="Lommer M."/>
            <person name="Specht M."/>
            <person name="Roy A.S."/>
            <person name="Kraemer L."/>
            <person name="Andreson R."/>
            <person name="Gutowska M.A."/>
            <person name="Wolf J."/>
            <person name="Bergner S.V."/>
            <person name="Schilhabel M.B."/>
            <person name="Klostermeier U.C."/>
            <person name="Beiko R.G."/>
            <person name="Rosenstiel P."/>
            <person name="Hippler M."/>
            <person name="Laroche J."/>
        </authorList>
    </citation>
    <scope>NUCLEOTIDE SEQUENCE [LARGE SCALE GENOMIC DNA]</scope>
    <source>
        <strain evidence="3 4">CCMP1005</strain>
    </source>
</reference>
<comment type="caution">
    <text evidence="3">The sequence shown here is derived from an EMBL/GenBank/DDBJ whole genome shotgun (WGS) entry which is preliminary data.</text>
</comment>
<dbReference type="InterPro" id="IPR036388">
    <property type="entry name" value="WH-like_DNA-bd_sf"/>
</dbReference>
<feature type="compositionally biased region" description="Polar residues" evidence="1">
    <location>
        <begin position="1"/>
        <end position="10"/>
    </location>
</feature>
<dbReference type="GO" id="GO:0006334">
    <property type="term" value="P:nucleosome assembly"/>
    <property type="evidence" value="ECO:0007669"/>
    <property type="project" value="InterPro"/>
</dbReference>
<dbReference type="Gene3D" id="1.10.10.10">
    <property type="entry name" value="Winged helix-like DNA-binding domain superfamily/Winged helix DNA-binding domain"/>
    <property type="match status" value="1"/>
</dbReference>
<evidence type="ECO:0000313" key="4">
    <source>
        <dbReference type="Proteomes" id="UP000266841"/>
    </source>
</evidence>
<dbReference type="InterPro" id="IPR036390">
    <property type="entry name" value="WH_DNA-bd_sf"/>
</dbReference>
<evidence type="ECO:0000259" key="2">
    <source>
        <dbReference type="PROSITE" id="PS51504"/>
    </source>
</evidence>
<protein>
    <recommendedName>
        <fullName evidence="2">H15 domain-containing protein</fullName>
    </recommendedName>
</protein>
<dbReference type="OrthoDB" id="56094at2759"/>
<feature type="domain" description="H15" evidence="2">
    <location>
        <begin position="60"/>
        <end position="130"/>
    </location>
</feature>